<gene>
    <name evidence="2" type="ORF">SCUD_LOCUS18051</name>
</gene>
<protein>
    <submittedName>
        <fullName evidence="4">N-acetyltransferase domain-containing protein</fullName>
    </submittedName>
</protein>
<dbReference type="AlphaFoldDB" id="A0A183KSL4"/>
<dbReference type="EMBL" id="UZAK01040554">
    <property type="protein sequence ID" value="VDP64783.1"/>
    <property type="molecule type" value="Genomic_DNA"/>
</dbReference>
<reference evidence="2 3" key="2">
    <citation type="submission" date="2018-11" db="EMBL/GenBank/DDBJ databases">
        <authorList>
            <consortium name="Pathogen Informatics"/>
        </authorList>
    </citation>
    <scope>NUCLEOTIDE SEQUENCE [LARGE SCALE GENOMIC DNA]</scope>
    <source>
        <strain evidence="2">Dakar</strain>
        <strain evidence="3">Dakar, Senegal</strain>
    </source>
</reference>
<organism evidence="4">
    <name type="scientific">Schistosoma curassoni</name>
    <dbReference type="NCBI Taxonomy" id="6186"/>
    <lineage>
        <taxon>Eukaryota</taxon>
        <taxon>Metazoa</taxon>
        <taxon>Spiralia</taxon>
        <taxon>Lophotrochozoa</taxon>
        <taxon>Platyhelminthes</taxon>
        <taxon>Trematoda</taxon>
        <taxon>Digenea</taxon>
        <taxon>Strigeidida</taxon>
        <taxon>Schistosomatoidea</taxon>
        <taxon>Schistosomatidae</taxon>
        <taxon>Schistosoma</taxon>
    </lineage>
</organism>
<dbReference type="WBParaSite" id="SCUD_0001805401-mRNA-1">
    <property type="protein sequence ID" value="SCUD_0001805401-mRNA-1"/>
    <property type="gene ID" value="SCUD_0001805401"/>
</dbReference>
<feature type="domain" description="N-acetyltransferase" evidence="1">
    <location>
        <begin position="1"/>
        <end position="28"/>
    </location>
</feature>
<dbReference type="GO" id="GO:0019799">
    <property type="term" value="F:tubulin N-acetyltransferase activity"/>
    <property type="evidence" value="ECO:0007669"/>
    <property type="project" value="InterPro"/>
</dbReference>
<reference evidence="4" key="1">
    <citation type="submission" date="2016-06" db="UniProtKB">
        <authorList>
            <consortium name="WormBaseParasite"/>
        </authorList>
    </citation>
    <scope>IDENTIFICATION</scope>
</reference>
<dbReference type="PROSITE" id="PS51730">
    <property type="entry name" value="GNAT_ATAT"/>
    <property type="match status" value="1"/>
</dbReference>
<dbReference type="InterPro" id="IPR007965">
    <property type="entry name" value="GNAT_ATAT"/>
</dbReference>
<dbReference type="STRING" id="6186.A0A183KSL4"/>
<accession>A0A183KSL4</accession>
<evidence type="ECO:0000313" key="2">
    <source>
        <dbReference type="EMBL" id="VDP64783.1"/>
    </source>
</evidence>
<proteinExistence type="predicted"/>
<sequence length="240" mass="28169">MLQFLQKYYQLKNPIFSSNNFVVYSRFFDQIFYDTLNIEKHSTIPCELSSIIQIWDTEGLIHKRKMNPIVNHSYHKPNNNNHYGNTIAMDEQAKLNDQTHIHNKTLTNQQVNELHRTINDQIPIPMTGMKLCNNSNNNNNTLTSVYDVSKIDDGNVKLKQHLNELKPMDQHHNGVKTFGLLHNAYDNVNRSTTQKKSTSSSMTTNSEMFNYRSYELKNRSKQTYSYINAVRNHNCHTRLW</sequence>
<keyword evidence="3" id="KW-1185">Reference proteome</keyword>
<dbReference type="Gene3D" id="3.40.630.30">
    <property type="match status" value="1"/>
</dbReference>
<evidence type="ECO:0000313" key="3">
    <source>
        <dbReference type="Proteomes" id="UP000279833"/>
    </source>
</evidence>
<dbReference type="Proteomes" id="UP000279833">
    <property type="component" value="Unassembled WGS sequence"/>
</dbReference>
<dbReference type="GO" id="GO:0005874">
    <property type="term" value="C:microtubule"/>
    <property type="evidence" value="ECO:0007669"/>
    <property type="project" value="InterPro"/>
</dbReference>
<evidence type="ECO:0000259" key="1">
    <source>
        <dbReference type="PROSITE" id="PS51730"/>
    </source>
</evidence>
<name>A0A183KSL4_9TREM</name>
<evidence type="ECO:0000313" key="4">
    <source>
        <dbReference type="WBParaSite" id="SCUD_0001805401-mRNA-1"/>
    </source>
</evidence>